<evidence type="ECO:0000313" key="2">
    <source>
        <dbReference type="Proteomes" id="UP000828390"/>
    </source>
</evidence>
<reference evidence="1" key="2">
    <citation type="submission" date="2020-11" db="EMBL/GenBank/DDBJ databases">
        <authorList>
            <person name="McCartney M.A."/>
            <person name="Auch B."/>
            <person name="Kono T."/>
            <person name="Mallez S."/>
            <person name="Becker A."/>
            <person name="Gohl D.M."/>
            <person name="Silverstein K.A.T."/>
            <person name="Koren S."/>
            <person name="Bechman K.B."/>
            <person name="Herman A."/>
            <person name="Abrahante J.E."/>
            <person name="Garbe J."/>
        </authorList>
    </citation>
    <scope>NUCLEOTIDE SEQUENCE</scope>
    <source>
        <strain evidence="1">Duluth1</strain>
        <tissue evidence="1">Whole animal</tissue>
    </source>
</reference>
<proteinExistence type="predicted"/>
<dbReference type="AlphaFoldDB" id="A0A9D4MEH1"/>
<organism evidence="1 2">
    <name type="scientific">Dreissena polymorpha</name>
    <name type="common">Zebra mussel</name>
    <name type="synonym">Mytilus polymorpha</name>
    <dbReference type="NCBI Taxonomy" id="45954"/>
    <lineage>
        <taxon>Eukaryota</taxon>
        <taxon>Metazoa</taxon>
        <taxon>Spiralia</taxon>
        <taxon>Lophotrochozoa</taxon>
        <taxon>Mollusca</taxon>
        <taxon>Bivalvia</taxon>
        <taxon>Autobranchia</taxon>
        <taxon>Heteroconchia</taxon>
        <taxon>Euheterodonta</taxon>
        <taxon>Imparidentia</taxon>
        <taxon>Neoheterodontei</taxon>
        <taxon>Myida</taxon>
        <taxon>Dreissenoidea</taxon>
        <taxon>Dreissenidae</taxon>
        <taxon>Dreissena</taxon>
    </lineage>
</organism>
<accession>A0A9D4MEH1</accession>
<reference evidence="1" key="1">
    <citation type="journal article" date="2019" name="bioRxiv">
        <title>The Genome of the Zebra Mussel, Dreissena polymorpha: A Resource for Invasive Species Research.</title>
        <authorList>
            <person name="McCartney M.A."/>
            <person name="Auch B."/>
            <person name="Kono T."/>
            <person name="Mallez S."/>
            <person name="Zhang Y."/>
            <person name="Obille A."/>
            <person name="Becker A."/>
            <person name="Abrahante J.E."/>
            <person name="Garbe J."/>
            <person name="Badalamenti J.P."/>
            <person name="Herman A."/>
            <person name="Mangelson H."/>
            <person name="Liachko I."/>
            <person name="Sullivan S."/>
            <person name="Sone E.D."/>
            <person name="Koren S."/>
            <person name="Silverstein K.A.T."/>
            <person name="Beckman K.B."/>
            <person name="Gohl D.M."/>
        </authorList>
    </citation>
    <scope>NUCLEOTIDE SEQUENCE</scope>
    <source>
        <strain evidence="1">Duluth1</strain>
        <tissue evidence="1">Whole animal</tissue>
    </source>
</reference>
<name>A0A9D4MEH1_DREPO</name>
<dbReference type="Proteomes" id="UP000828390">
    <property type="component" value="Unassembled WGS sequence"/>
</dbReference>
<comment type="caution">
    <text evidence="1">The sequence shown here is derived from an EMBL/GenBank/DDBJ whole genome shotgun (WGS) entry which is preliminary data.</text>
</comment>
<keyword evidence="2" id="KW-1185">Reference proteome</keyword>
<dbReference type="EMBL" id="JAIWYP010000002">
    <property type="protein sequence ID" value="KAH3874179.1"/>
    <property type="molecule type" value="Genomic_DNA"/>
</dbReference>
<sequence length="262" mass="29618">MNLLTKFHEDWTINANVDTAQRTTHNGRRTKRSQKLTMSTLCSDINKTNVLTKFHDNWAKNVTSRVFTRNTAPPPGSHLHEDWASNINVLTKFHEDQTINVASRMLTRRKVDNARRTTDKRRSQKRIMSTLCLENALSVWSPHQSKQLEMVQRRAASFVKNDYSTTSSTVLQRAGFVNAWGRAVTFASCRTSSIRIRSVFAGLVQSTQDQCSIHRTSAVYTGPVQSTQDQCSLHRTSAVYTGPVQSTQDQCSPLSPSKMTIK</sequence>
<evidence type="ECO:0000313" key="1">
    <source>
        <dbReference type="EMBL" id="KAH3874179.1"/>
    </source>
</evidence>
<protein>
    <submittedName>
        <fullName evidence="1">Uncharacterized protein</fullName>
    </submittedName>
</protein>
<gene>
    <name evidence="1" type="ORF">DPMN_037421</name>
</gene>